<evidence type="ECO:0000313" key="1">
    <source>
        <dbReference type="EMBL" id="MDN4600155.1"/>
    </source>
</evidence>
<accession>A0ABT8J4Z5</accession>
<organism evidence="1 2">
    <name type="scientific">Paenibacillus vandeheii</name>
    <dbReference type="NCBI Taxonomy" id="3035917"/>
    <lineage>
        <taxon>Bacteria</taxon>
        <taxon>Bacillati</taxon>
        <taxon>Bacillota</taxon>
        <taxon>Bacilli</taxon>
        <taxon>Bacillales</taxon>
        <taxon>Paenibacillaceae</taxon>
        <taxon>Paenibacillus</taxon>
    </lineage>
</organism>
<proteinExistence type="predicted"/>
<dbReference type="SUPFAM" id="SSF140453">
    <property type="entry name" value="EsxAB dimer-like"/>
    <property type="match status" value="1"/>
</dbReference>
<dbReference type="InterPro" id="IPR036689">
    <property type="entry name" value="ESAT-6-like_sf"/>
</dbReference>
<name>A0ABT8J4Z5_9BACL</name>
<dbReference type="Proteomes" id="UP001174205">
    <property type="component" value="Unassembled WGS sequence"/>
</dbReference>
<dbReference type="InterPro" id="IPR010310">
    <property type="entry name" value="T7SS_ESAT-6-like"/>
</dbReference>
<comment type="caution">
    <text evidence="1">The sequence shown here is derived from an EMBL/GenBank/DDBJ whole genome shotgun (WGS) entry which is preliminary data.</text>
</comment>
<sequence length="51" mass="6011">MSTIKVTPEQLLHVSNQVDQARQQMESIRGDLTRQIMFLQTMWMGATQERF</sequence>
<protein>
    <submittedName>
        <fullName evidence="1">WXG100 family type VII secretion target</fullName>
    </submittedName>
</protein>
<keyword evidence="2" id="KW-1185">Reference proteome</keyword>
<dbReference type="RefSeq" id="WP_301244268.1">
    <property type="nucleotide sequence ID" value="NZ_JAROCD010000001.1"/>
</dbReference>
<dbReference type="EMBL" id="JAROCD010000001">
    <property type="protein sequence ID" value="MDN4600155.1"/>
    <property type="molecule type" value="Genomic_DNA"/>
</dbReference>
<evidence type="ECO:0000313" key="2">
    <source>
        <dbReference type="Proteomes" id="UP001174205"/>
    </source>
</evidence>
<gene>
    <name evidence="1" type="ORF">P5G61_02855</name>
</gene>
<dbReference type="Gene3D" id="1.10.287.850">
    <property type="entry name" value="HP0062-like domain"/>
    <property type="match status" value="1"/>
</dbReference>
<dbReference type="Pfam" id="PF06013">
    <property type="entry name" value="WXG100"/>
    <property type="match status" value="1"/>
</dbReference>
<reference evidence="1" key="1">
    <citation type="submission" date="2023-03" db="EMBL/GenBank/DDBJ databases">
        <title>MT1 and MT2 Draft Genomes of Novel Species.</title>
        <authorList>
            <person name="Venkateswaran K."/>
        </authorList>
    </citation>
    <scope>NUCLEOTIDE SEQUENCE</scope>
    <source>
        <strain evidence="1">F6_3S_P_1C</strain>
    </source>
</reference>